<dbReference type="RefSeq" id="WP_133602636.1">
    <property type="nucleotide sequence ID" value="NZ_JAUFPJ010000002.1"/>
</dbReference>
<name>A0A4R6N901_9BURK</name>
<dbReference type="PIRSF" id="PIRSF010372">
    <property type="entry name" value="PaiB"/>
    <property type="match status" value="1"/>
</dbReference>
<proteinExistence type="predicted"/>
<dbReference type="PANTHER" id="PTHR35802:SF1">
    <property type="entry name" value="PROTEASE SYNTHASE AND SPORULATION PROTEIN PAI 2"/>
    <property type="match status" value="1"/>
</dbReference>
<evidence type="ECO:0000313" key="1">
    <source>
        <dbReference type="EMBL" id="TDP11868.1"/>
    </source>
</evidence>
<dbReference type="Pfam" id="PF04299">
    <property type="entry name" value="FMN_bind_2"/>
    <property type="match status" value="1"/>
</dbReference>
<dbReference type="Gene3D" id="2.30.110.10">
    <property type="entry name" value="Electron Transport, Fmn-binding Protein, Chain A"/>
    <property type="match status" value="1"/>
</dbReference>
<reference evidence="1 2" key="1">
    <citation type="submission" date="2019-03" db="EMBL/GenBank/DDBJ databases">
        <title>Genomic Encyclopedia of Type Strains, Phase IV (KMG-IV): sequencing the most valuable type-strain genomes for metagenomic binning, comparative biology and taxonomic classification.</title>
        <authorList>
            <person name="Goeker M."/>
        </authorList>
    </citation>
    <scope>NUCLEOTIDE SEQUENCE [LARGE SCALE GENOMIC DNA]</scope>
    <source>
        <strain evidence="1 2">DSM 25082</strain>
    </source>
</reference>
<accession>A0A4R6N901</accession>
<dbReference type="SUPFAM" id="SSF50475">
    <property type="entry name" value="FMN-binding split barrel"/>
    <property type="match status" value="1"/>
</dbReference>
<dbReference type="EMBL" id="SNXE01000002">
    <property type="protein sequence ID" value="TDP11868.1"/>
    <property type="molecule type" value="Genomic_DNA"/>
</dbReference>
<protein>
    <submittedName>
        <fullName evidence="1">PaiB family negative transcriptional regulator</fullName>
    </submittedName>
</protein>
<dbReference type="OrthoDB" id="9794948at2"/>
<comment type="caution">
    <text evidence="1">The sequence shown here is derived from an EMBL/GenBank/DDBJ whole genome shotgun (WGS) entry which is preliminary data.</text>
</comment>
<dbReference type="PANTHER" id="PTHR35802">
    <property type="entry name" value="PROTEASE SYNTHASE AND SPORULATION PROTEIN PAI 2"/>
    <property type="match status" value="1"/>
</dbReference>
<dbReference type="Proteomes" id="UP000295357">
    <property type="component" value="Unassembled WGS sequence"/>
</dbReference>
<dbReference type="AlphaFoldDB" id="A0A4R6N901"/>
<keyword evidence="2" id="KW-1185">Reference proteome</keyword>
<gene>
    <name evidence="1" type="ORF">DFR39_102252</name>
</gene>
<sequence>MYLPNHFKLEDLAHARRLIEEQPLGLLLGRDPQGASFASHLPLCWGDEGEHWWLDGHLARANPQSAWLADQPEQLLVFSGPDAYVSPRHYEHERNVPTWNYLALHLRVRAELIDEPAAKDALLKRLIARHEPGYAAQWRGLPEDFQHKLLAAIVGLRLHVLGWEFKAKLSQNRSAPERQRLREQLEAGTPRERDLAGWMRNLGL</sequence>
<dbReference type="InterPro" id="IPR012349">
    <property type="entry name" value="Split_barrel_FMN-bd"/>
</dbReference>
<dbReference type="InterPro" id="IPR007396">
    <property type="entry name" value="TR_PAI2-type"/>
</dbReference>
<evidence type="ECO:0000313" key="2">
    <source>
        <dbReference type="Proteomes" id="UP000295357"/>
    </source>
</evidence>
<organism evidence="1 2">
    <name type="scientific">Roseateles asaccharophilus</name>
    <dbReference type="NCBI Taxonomy" id="582607"/>
    <lineage>
        <taxon>Bacteria</taxon>
        <taxon>Pseudomonadati</taxon>
        <taxon>Pseudomonadota</taxon>
        <taxon>Betaproteobacteria</taxon>
        <taxon>Burkholderiales</taxon>
        <taxon>Sphaerotilaceae</taxon>
        <taxon>Roseateles</taxon>
    </lineage>
</organism>